<dbReference type="GO" id="GO:0008233">
    <property type="term" value="F:peptidase activity"/>
    <property type="evidence" value="ECO:0007669"/>
    <property type="project" value="UniProtKB-KW"/>
</dbReference>
<evidence type="ECO:0000259" key="4">
    <source>
        <dbReference type="Pfam" id="PF07687"/>
    </source>
</evidence>
<dbReference type="InterPro" id="IPR002933">
    <property type="entry name" value="Peptidase_M20"/>
</dbReference>
<feature type="domain" description="Peptidase M20 dimerisation" evidence="4">
    <location>
        <begin position="224"/>
        <end position="376"/>
    </location>
</feature>
<dbReference type="InterPro" id="IPR011650">
    <property type="entry name" value="Peptidase_M20_dimer"/>
</dbReference>
<dbReference type="AlphaFoldDB" id="A0A9W7BAW5"/>
<evidence type="ECO:0000256" key="3">
    <source>
        <dbReference type="ARBA" id="ARBA00022801"/>
    </source>
</evidence>
<keyword evidence="3" id="KW-0378">Hydrolase</keyword>
<comment type="caution">
    <text evidence="5">The sequence shown here is derived from an EMBL/GenBank/DDBJ whole genome shotgun (WGS) entry which is preliminary data.</text>
</comment>
<name>A0A9W7BAW5_9STRA</name>
<organism evidence="5 6">
    <name type="scientific">Triparma strigata</name>
    <dbReference type="NCBI Taxonomy" id="1606541"/>
    <lineage>
        <taxon>Eukaryota</taxon>
        <taxon>Sar</taxon>
        <taxon>Stramenopiles</taxon>
        <taxon>Ochrophyta</taxon>
        <taxon>Bolidophyceae</taxon>
        <taxon>Parmales</taxon>
        <taxon>Triparmaceae</taxon>
        <taxon>Triparma</taxon>
    </lineage>
</organism>
<reference evidence="6" key="1">
    <citation type="journal article" date="2023" name="Commun. Biol.">
        <title>Genome analysis of Parmales, the sister group of diatoms, reveals the evolutionary specialization of diatoms from phago-mixotrophs to photoautotrophs.</title>
        <authorList>
            <person name="Ban H."/>
            <person name="Sato S."/>
            <person name="Yoshikawa S."/>
            <person name="Yamada K."/>
            <person name="Nakamura Y."/>
            <person name="Ichinomiya M."/>
            <person name="Sato N."/>
            <person name="Blanc-Mathieu R."/>
            <person name="Endo H."/>
            <person name="Kuwata A."/>
            <person name="Ogata H."/>
        </authorList>
    </citation>
    <scope>NUCLEOTIDE SEQUENCE [LARGE SCALE GENOMIC DNA]</scope>
    <source>
        <strain evidence="6">NIES 3701</strain>
    </source>
</reference>
<keyword evidence="2" id="KW-0479">Metal-binding</keyword>
<evidence type="ECO:0000256" key="2">
    <source>
        <dbReference type="ARBA" id="ARBA00022723"/>
    </source>
</evidence>
<dbReference type="PANTHER" id="PTHR43270:SF4">
    <property type="entry name" value="CARNOSINE DIPEPTIDASE 2, ISOFORM A"/>
    <property type="match status" value="1"/>
</dbReference>
<dbReference type="Pfam" id="PF01546">
    <property type="entry name" value="Peptidase_M20"/>
    <property type="match status" value="1"/>
</dbReference>
<dbReference type="GO" id="GO:0006508">
    <property type="term" value="P:proteolysis"/>
    <property type="evidence" value="ECO:0007669"/>
    <property type="project" value="UniProtKB-KW"/>
</dbReference>
<dbReference type="EMBL" id="BRXY01000300">
    <property type="protein sequence ID" value="GMH85246.1"/>
    <property type="molecule type" value="Genomic_DNA"/>
</dbReference>
<gene>
    <name evidence="5" type="ORF">TrST_g10930</name>
</gene>
<dbReference type="PANTHER" id="PTHR43270">
    <property type="entry name" value="BETA-ALA-HIS DIPEPTIDASE"/>
    <property type="match status" value="1"/>
</dbReference>
<evidence type="ECO:0000313" key="5">
    <source>
        <dbReference type="EMBL" id="GMH85246.1"/>
    </source>
</evidence>
<proteinExistence type="predicted"/>
<protein>
    <recommendedName>
        <fullName evidence="4">Peptidase M20 dimerisation domain-containing protein</fullName>
    </recommendedName>
</protein>
<dbReference type="Proteomes" id="UP001165085">
    <property type="component" value="Unassembled WGS sequence"/>
</dbReference>
<sequence length="548" mass="59110">MPPSTLCLTLPSTHPFHISRLQEWHENVLPSLMDFIRVPNLSPAFDDAWDSNGHQIEAFDLVTKWAKAQNLENCKVELLKDDGRTPLLFMEVEPRESEQVCMLYAHIDKQPPMGAWREGLGPCDPVVQDGKLYGRGAVDDGYGFFSAITSIKAIQEQGLPCPRIVMLFEGCEESGSRDLPHYMDKLSGRIGTPDLIVCLDAGCGNYEQLWMTTSLRGSTNVMVNVSMLTAGAHSGFASGIVPSSFRITRQLLSRLEDEETGIVKPDKFFVEIPKSRLEQTAAAAEILGNSVYKQFPFVEGGHPVAKDAPISEHLLAKAWRPALSVTGADGLPATAVAGNVMLPFTKLKLSMRLPPTLDAKQASQDMAEILTRDPPQGAHITVTPGPAGNGWHAPLEAEWLSEAVHKASLTFFGKPSAHLGEGGSIPFMGMLKNMFPSAQFLVTGAAGPGNCMHAPNENLHIDYSARLTMCVTQVVATLATTKVVEEAAATEGGQVRAPKRSFIDAFKQSGGDSKYFVGCDCGMAGCVIFDQGLEKTVCPPCPPSVAAS</sequence>
<dbReference type="OrthoDB" id="7832001at2759"/>
<dbReference type="InterPro" id="IPR051458">
    <property type="entry name" value="Cyt/Met_Dipeptidase"/>
</dbReference>
<dbReference type="SUPFAM" id="SSF53187">
    <property type="entry name" value="Zn-dependent exopeptidases"/>
    <property type="match status" value="1"/>
</dbReference>
<keyword evidence="6" id="KW-1185">Reference proteome</keyword>
<dbReference type="Gene3D" id="3.30.70.360">
    <property type="match status" value="1"/>
</dbReference>
<evidence type="ECO:0000256" key="1">
    <source>
        <dbReference type="ARBA" id="ARBA00022670"/>
    </source>
</evidence>
<accession>A0A9W7BAW5</accession>
<dbReference type="Gene3D" id="3.40.630.10">
    <property type="entry name" value="Zn peptidases"/>
    <property type="match status" value="1"/>
</dbReference>
<evidence type="ECO:0000313" key="6">
    <source>
        <dbReference type="Proteomes" id="UP001165085"/>
    </source>
</evidence>
<dbReference type="Pfam" id="PF07687">
    <property type="entry name" value="M20_dimer"/>
    <property type="match status" value="1"/>
</dbReference>
<dbReference type="GO" id="GO:0046872">
    <property type="term" value="F:metal ion binding"/>
    <property type="evidence" value="ECO:0007669"/>
    <property type="project" value="UniProtKB-KW"/>
</dbReference>
<keyword evidence="1" id="KW-0645">Protease</keyword>